<accession>A0A844G3I0</accession>
<feature type="transmembrane region" description="Helical" evidence="1">
    <location>
        <begin position="62"/>
        <end position="86"/>
    </location>
</feature>
<gene>
    <name evidence="2" type="ORF">FYJ85_10565</name>
</gene>
<reference evidence="2 3" key="1">
    <citation type="submission" date="2019-08" db="EMBL/GenBank/DDBJ databases">
        <title>In-depth cultivation of the pig gut microbiome towards novel bacterial diversity and tailored functional studies.</title>
        <authorList>
            <person name="Wylensek D."/>
            <person name="Hitch T.C.A."/>
            <person name="Clavel T."/>
        </authorList>
    </citation>
    <scope>NUCLEOTIDE SEQUENCE [LARGE SCALE GENOMIC DNA]</scope>
    <source>
        <strain evidence="2 3">BBE-744-WT-12</strain>
    </source>
</reference>
<keyword evidence="1" id="KW-0812">Transmembrane</keyword>
<feature type="transmembrane region" description="Helical" evidence="1">
    <location>
        <begin position="102"/>
        <end position="124"/>
    </location>
</feature>
<protein>
    <submittedName>
        <fullName evidence="2">DUF2157 domain-containing protein</fullName>
    </submittedName>
</protein>
<dbReference type="Proteomes" id="UP000435649">
    <property type="component" value="Unassembled WGS sequence"/>
</dbReference>
<evidence type="ECO:0000256" key="1">
    <source>
        <dbReference type="SAM" id="Phobius"/>
    </source>
</evidence>
<keyword evidence="3" id="KW-1185">Reference proteome</keyword>
<evidence type="ECO:0000313" key="2">
    <source>
        <dbReference type="EMBL" id="MST97482.1"/>
    </source>
</evidence>
<organism evidence="2 3">
    <name type="scientific">Victivallis lenta</name>
    <dbReference type="NCBI Taxonomy" id="2606640"/>
    <lineage>
        <taxon>Bacteria</taxon>
        <taxon>Pseudomonadati</taxon>
        <taxon>Lentisphaerota</taxon>
        <taxon>Lentisphaeria</taxon>
        <taxon>Victivallales</taxon>
        <taxon>Victivallaceae</taxon>
        <taxon>Victivallis</taxon>
    </lineage>
</organism>
<sequence length="201" mass="22726">MSTAVKKTKYRASASSRGRERLQRVNRRFDLCAGILALLIVIAMIASFRQTYELGANRPEGFATWFLLFLAYLPLEIVGLVSWLFGLQDSALVHMLVERHQALALGVFDLAMLAAVWSAIRFYFGRRYGVNWVRTATTFLTILAVWGGFQLCCMAAVVIWSKGGFSPLHRHLRRETEPERVIIVKPDAEKVPEEAPMPKNP</sequence>
<evidence type="ECO:0000313" key="3">
    <source>
        <dbReference type="Proteomes" id="UP000435649"/>
    </source>
</evidence>
<feature type="transmembrane region" description="Helical" evidence="1">
    <location>
        <begin position="136"/>
        <end position="160"/>
    </location>
</feature>
<name>A0A844G3I0_9BACT</name>
<proteinExistence type="predicted"/>
<keyword evidence="1" id="KW-1133">Transmembrane helix</keyword>
<dbReference type="RefSeq" id="WP_106055449.1">
    <property type="nucleotide sequence ID" value="NZ_CALXOB010000045.1"/>
</dbReference>
<dbReference type="AlphaFoldDB" id="A0A844G3I0"/>
<comment type="caution">
    <text evidence="2">The sequence shown here is derived from an EMBL/GenBank/DDBJ whole genome shotgun (WGS) entry which is preliminary data.</text>
</comment>
<feature type="transmembrane region" description="Helical" evidence="1">
    <location>
        <begin position="29"/>
        <end position="50"/>
    </location>
</feature>
<keyword evidence="1" id="KW-0472">Membrane</keyword>
<dbReference type="EMBL" id="VUNS01000010">
    <property type="protein sequence ID" value="MST97482.1"/>
    <property type="molecule type" value="Genomic_DNA"/>
</dbReference>